<keyword evidence="4" id="KW-0276">Fatty acid metabolism</keyword>
<dbReference type="GO" id="GO:0016020">
    <property type="term" value="C:membrane"/>
    <property type="evidence" value="ECO:0007669"/>
    <property type="project" value="GOC"/>
</dbReference>
<dbReference type="AlphaFoldDB" id="A0A229VX38"/>
<evidence type="ECO:0000256" key="6">
    <source>
        <dbReference type="ARBA" id="ARBA00023160"/>
    </source>
</evidence>
<keyword evidence="2" id="KW-0444">Lipid biosynthesis</keyword>
<keyword evidence="6" id="KW-0275">Fatty acid biosynthesis</keyword>
<dbReference type="InterPro" id="IPR009081">
    <property type="entry name" value="PP-bd_ACP"/>
</dbReference>
<dbReference type="OrthoDB" id="9804551at2"/>
<evidence type="ECO:0000256" key="3">
    <source>
        <dbReference type="ARBA" id="ARBA00022553"/>
    </source>
</evidence>
<evidence type="ECO:0000256" key="5">
    <source>
        <dbReference type="ARBA" id="ARBA00023098"/>
    </source>
</evidence>
<reference evidence="8 9" key="1">
    <citation type="submission" date="2017-05" db="EMBL/GenBank/DDBJ databases">
        <title>Bifidobacterium vansinderenii sp. nov.</title>
        <authorList>
            <person name="Lugli G.A."/>
            <person name="Duranti S."/>
            <person name="Mangifesta M."/>
        </authorList>
    </citation>
    <scope>NUCLEOTIDE SEQUENCE [LARGE SCALE GENOMIC DNA]</scope>
    <source>
        <strain evidence="8 9">Tam10B</strain>
    </source>
</reference>
<evidence type="ECO:0000259" key="7">
    <source>
        <dbReference type="PROSITE" id="PS50075"/>
    </source>
</evidence>
<dbReference type="GO" id="GO:0000035">
    <property type="term" value="F:acyl binding"/>
    <property type="evidence" value="ECO:0007669"/>
    <property type="project" value="TreeGrafter"/>
</dbReference>
<keyword evidence="5" id="KW-0443">Lipid metabolism</keyword>
<dbReference type="EMBL" id="NEWD01000020">
    <property type="protein sequence ID" value="OXN00173.1"/>
    <property type="molecule type" value="Genomic_DNA"/>
</dbReference>
<organism evidence="8 9">
    <name type="scientific">Bifidobacterium vansinderenii</name>
    <dbReference type="NCBI Taxonomy" id="1984871"/>
    <lineage>
        <taxon>Bacteria</taxon>
        <taxon>Bacillati</taxon>
        <taxon>Actinomycetota</taxon>
        <taxon>Actinomycetes</taxon>
        <taxon>Bifidobacteriales</taxon>
        <taxon>Bifidobacteriaceae</taxon>
        <taxon>Bifidobacterium</taxon>
    </lineage>
</organism>
<keyword evidence="3" id="KW-0597">Phosphoprotein</keyword>
<protein>
    <submittedName>
        <fullName evidence="8">Acyl carrier protein</fullName>
    </submittedName>
</protein>
<dbReference type="Pfam" id="PF00550">
    <property type="entry name" value="PP-binding"/>
    <property type="match status" value="1"/>
</dbReference>
<dbReference type="InterPro" id="IPR036736">
    <property type="entry name" value="ACP-like_sf"/>
</dbReference>
<keyword evidence="9" id="KW-1185">Reference proteome</keyword>
<accession>A0A229VX38</accession>
<evidence type="ECO:0000256" key="1">
    <source>
        <dbReference type="ARBA" id="ARBA00022450"/>
    </source>
</evidence>
<comment type="caution">
    <text evidence="8">The sequence shown here is derived from an EMBL/GenBank/DDBJ whole genome shotgun (WGS) entry which is preliminary data.</text>
</comment>
<sequence>MFEKVRTMLLEYVDVDPRTITPETEFLKDLKVTSYDILTMVGELEDEFGISIGDDELKDMITVGDLAKYLSDNV</sequence>
<evidence type="ECO:0000313" key="8">
    <source>
        <dbReference type="EMBL" id="OXN00173.1"/>
    </source>
</evidence>
<dbReference type="Proteomes" id="UP000215433">
    <property type="component" value="Unassembled WGS sequence"/>
</dbReference>
<gene>
    <name evidence="8" type="ORF">Tam10B_1520</name>
</gene>
<dbReference type="RefSeq" id="WP_093960670.1">
    <property type="nucleotide sequence ID" value="NZ_NEWD01000020.1"/>
</dbReference>
<dbReference type="PANTHER" id="PTHR20863">
    <property type="entry name" value="ACYL CARRIER PROTEIN"/>
    <property type="match status" value="1"/>
</dbReference>
<dbReference type="GO" id="GO:0005829">
    <property type="term" value="C:cytosol"/>
    <property type="evidence" value="ECO:0007669"/>
    <property type="project" value="TreeGrafter"/>
</dbReference>
<dbReference type="PANTHER" id="PTHR20863:SF76">
    <property type="entry name" value="CARRIER DOMAIN-CONTAINING PROTEIN"/>
    <property type="match status" value="1"/>
</dbReference>
<proteinExistence type="predicted"/>
<evidence type="ECO:0000256" key="2">
    <source>
        <dbReference type="ARBA" id="ARBA00022516"/>
    </source>
</evidence>
<evidence type="ECO:0000313" key="9">
    <source>
        <dbReference type="Proteomes" id="UP000215433"/>
    </source>
</evidence>
<dbReference type="GO" id="GO:0009245">
    <property type="term" value="P:lipid A biosynthetic process"/>
    <property type="evidence" value="ECO:0007669"/>
    <property type="project" value="TreeGrafter"/>
</dbReference>
<dbReference type="InterPro" id="IPR003231">
    <property type="entry name" value="ACP"/>
</dbReference>
<keyword evidence="1" id="KW-0596">Phosphopantetheine</keyword>
<evidence type="ECO:0000256" key="4">
    <source>
        <dbReference type="ARBA" id="ARBA00022832"/>
    </source>
</evidence>
<name>A0A229VX38_9BIFI</name>
<dbReference type="GO" id="GO:0000036">
    <property type="term" value="F:acyl carrier activity"/>
    <property type="evidence" value="ECO:0007669"/>
    <property type="project" value="TreeGrafter"/>
</dbReference>
<dbReference type="PROSITE" id="PS50075">
    <property type="entry name" value="CARRIER"/>
    <property type="match status" value="1"/>
</dbReference>
<feature type="domain" description="Carrier" evidence="7">
    <location>
        <begin position="1"/>
        <end position="74"/>
    </location>
</feature>
<dbReference type="Gene3D" id="1.10.1200.10">
    <property type="entry name" value="ACP-like"/>
    <property type="match status" value="1"/>
</dbReference>
<dbReference type="SUPFAM" id="SSF47336">
    <property type="entry name" value="ACP-like"/>
    <property type="match status" value="1"/>
</dbReference>